<gene>
    <name evidence="1" type="ORF">H6G68_21605</name>
</gene>
<proteinExistence type="predicted"/>
<dbReference type="Proteomes" id="UP000660381">
    <property type="component" value="Unassembled WGS sequence"/>
</dbReference>
<dbReference type="EMBL" id="JACJTQ010000044">
    <property type="protein sequence ID" value="MBD2694308.1"/>
    <property type="molecule type" value="Genomic_DNA"/>
</dbReference>
<accession>A0ABR8J9R8</accession>
<evidence type="ECO:0008006" key="3">
    <source>
        <dbReference type="Google" id="ProtNLM"/>
    </source>
</evidence>
<keyword evidence="2" id="KW-1185">Reference proteome</keyword>
<dbReference type="RefSeq" id="WP_190908483.1">
    <property type="nucleotide sequence ID" value="NZ_JACJTQ010000044.1"/>
</dbReference>
<organism evidence="1 2">
    <name type="scientific">Anabaena catenula FACHB-362</name>
    <dbReference type="NCBI Taxonomy" id="2692877"/>
    <lineage>
        <taxon>Bacteria</taxon>
        <taxon>Bacillati</taxon>
        <taxon>Cyanobacteriota</taxon>
        <taxon>Cyanophyceae</taxon>
        <taxon>Nostocales</taxon>
        <taxon>Nostocaceae</taxon>
        <taxon>Anabaena</taxon>
    </lineage>
</organism>
<sequence>MEQSTVLTNILPQLNIGDISHSIINQTTHAETLAHLLFLPGQYLLVYKEGETTNYKFIAPAALREAFAAEPIDSGYLPTNTVRWGRCHKGEWLVQFYPPQRYCISLENTTFKIPMPGLIFAGCNRQYWIWAIKKFEQNSPLFYAPLPNVMENGSICFGGNSVPHCSPENIMQVWELFWHSPFNQDFVQGKSKSYPEDVRCLWRAKPSHLQQLHNNKSKRYPTRDLVPWGNKTITTAIELIIS</sequence>
<dbReference type="InterPro" id="IPR032787">
    <property type="entry name" value="Prok-E2_D"/>
</dbReference>
<protein>
    <recommendedName>
        <fullName evidence="3">PRTRC system protein B</fullName>
    </recommendedName>
</protein>
<reference evidence="1 2" key="1">
    <citation type="journal article" date="2020" name="ISME J.">
        <title>Comparative genomics reveals insights into cyanobacterial evolution and habitat adaptation.</title>
        <authorList>
            <person name="Chen M.Y."/>
            <person name="Teng W.K."/>
            <person name="Zhao L."/>
            <person name="Hu C.X."/>
            <person name="Zhou Y.K."/>
            <person name="Han B.P."/>
            <person name="Song L.R."/>
            <person name="Shu W.S."/>
        </authorList>
    </citation>
    <scope>NUCLEOTIDE SEQUENCE [LARGE SCALE GENOMIC DNA]</scope>
    <source>
        <strain evidence="1 2">FACHB-362</strain>
    </source>
</reference>
<name>A0ABR8J9R8_9NOST</name>
<evidence type="ECO:0000313" key="2">
    <source>
        <dbReference type="Proteomes" id="UP000660381"/>
    </source>
</evidence>
<evidence type="ECO:0000313" key="1">
    <source>
        <dbReference type="EMBL" id="MBD2694308.1"/>
    </source>
</evidence>
<comment type="caution">
    <text evidence="1">The sequence shown here is derived from an EMBL/GenBank/DDBJ whole genome shotgun (WGS) entry which is preliminary data.</text>
</comment>
<dbReference type="Pfam" id="PF14460">
    <property type="entry name" value="Prok-E2_D"/>
    <property type="match status" value="1"/>
</dbReference>